<dbReference type="InterPro" id="IPR036097">
    <property type="entry name" value="HisK_dim/P_sf"/>
</dbReference>
<dbReference type="RefSeq" id="WP_179516634.1">
    <property type="nucleotide sequence ID" value="NZ_JACCAC010000001.1"/>
</dbReference>
<feature type="coiled-coil region" evidence="11">
    <location>
        <begin position="186"/>
        <end position="213"/>
    </location>
</feature>
<dbReference type="Gene3D" id="1.10.287.130">
    <property type="match status" value="1"/>
</dbReference>
<dbReference type="Proteomes" id="UP000544110">
    <property type="component" value="Unassembled WGS sequence"/>
</dbReference>
<keyword evidence="4" id="KW-0597">Phosphoprotein</keyword>
<dbReference type="Gene3D" id="3.30.565.10">
    <property type="entry name" value="Histidine kinase-like ATPase, C-terminal domain"/>
    <property type="match status" value="1"/>
</dbReference>
<dbReference type="SUPFAM" id="SSF55874">
    <property type="entry name" value="ATPase domain of HSP90 chaperone/DNA topoisomerase II/histidine kinase"/>
    <property type="match status" value="1"/>
</dbReference>
<dbReference type="InterPro" id="IPR005467">
    <property type="entry name" value="His_kinase_dom"/>
</dbReference>
<dbReference type="InterPro" id="IPR050351">
    <property type="entry name" value="BphY/WalK/GraS-like"/>
</dbReference>
<dbReference type="GO" id="GO:0000155">
    <property type="term" value="F:phosphorelay sensor kinase activity"/>
    <property type="evidence" value="ECO:0007669"/>
    <property type="project" value="InterPro"/>
</dbReference>
<evidence type="ECO:0000259" key="13">
    <source>
        <dbReference type="PROSITE" id="PS50109"/>
    </source>
</evidence>
<dbReference type="SMART" id="SM00387">
    <property type="entry name" value="HATPase_c"/>
    <property type="match status" value="1"/>
</dbReference>
<dbReference type="Gene3D" id="3.30.450.40">
    <property type="match status" value="1"/>
</dbReference>
<evidence type="ECO:0000256" key="5">
    <source>
        <dbReference type="ARBA" id="ARBA00022679"/>
    </source>
</evidence>
<dbReference type="SUPFAM" id="SSF55781">
    <property type="entry name" value="GAF domain-like"/>
    <property type="match status" value="1"/>
</dbReference>
<dbReference type="PROSITE" id="PS50109">
    <property type="entry name" value="HIS_KIN"/>
    <property type="match status" value="1"/>
</dbReference>
<comment type="catalytic activity">
    <reaction evidence="1">
        <text>ATP + protein L-histidine = ADP + protein N-phospho-L-histidine.</text>
        <dbReference type="EC" id="2.7.13.3"/>
    </reaction>
</comment>
<evidence type="ECO:0000313" key="15">
    <source>
        <dbReference type="Proteomes" id="UP000544110"/>
    </source>
</evidence>
<dbReference type="PANTHER" id="PTHR42878:SF7">
    <property type="entry name" value="SENSOR HISTIDINE KINASE GLRK"/>
    <property type="match status" value="1"/>
</dbReference>
<evidence type="ECO:0000256" key="4">
    <source>
        <dbReference type="ARBA" id="ARBA00022553"/>
    </source>
</evidence>
<dbReference type="GO" id="GO:0000156">
    <property type="term" value="F:phosphorelay response regulator activity"/>
    <property type="evidence" value="ECO:0007669"/>
    <property type="project" value="TreeGrafter"/>
</dbReference>
<evidence type="ECO:0000256" key="2">
    <source>
        <dbReference type="ARBA" id="ARBA00004236"/>
    </source>
</evidence>
<dbReference type="InterPro" id="IPR004358">
    <property type="entry name" value="Sig_transdc_His_kin-like_C"/>
</dbReference>
<dbReference type="Pfam" id="PF00512">
    <property type="entry name" value="HisKA"/>
    <property type="match status" value="1"/>
</dbReference>
<reference evidence="14 15" key="1">
    <citation type="submission" date="2020-07" db="EMBL/GenBank/DDBJ databases">
        <title>Sequencing the genomes of 1000 actinobacteria strains.</title>
        <authorList>
            <person name="Klenk H.-P."/>
        </authorList>
    </citation>
    <scope>NUCLEOTIDE SEQUENCE [LARGE SCALE GENOMIC DNA]</scope>
    <source>
        <strain evidence="14 15">DSM 24552</strain>
    </source>
</reference>
<comment type="caution">
    <text evidence="14">The sequence shown here is derived from an EMBL/GenBank/DDBJ whole genome shotgun (WGS) entry which is preliminary data.</text>
</comment>
<evidence type="ECO:0000256" key="9">
    <source>
        <dbReference type="ARBA" id="ARBA00023012"/>
    </source>
</evidence>
<evidence type="ECO:0000256" key="6">
    <source>
        <dbReference type="ARBA" id="ARBA00022741"/>
    </source>
</evidence>
<evidence type="ECO:0000256" key="12">
    <source>
        <dbReference type="SAM" id="MobiDB-lite"/>
    </source>
</evidence>
<comment type="subcellular location">
    <subcellularLocation>
        <location evidence="2">Cell membrane</location>
    </subcellularLocation>
</comment>
<dbReference type="GO" id="GO:0030295">
    <property type="term" value="F:protein kinase activator activity"/>
    <property type="evidence" value="ECO:0007669"/>
    <property type="project" value="TreeGrafter"/>
</dbReference>
<sequence>MEREQTRTRTRAPHPRAAPAAPLPTPRPAPGDLEDLEALRAAALAAYGVLGEEHASRADLRALVSLAAAACGVSMATLNLLTEDAQHQVESVGFEGAVTPRSSSMCAVVVDEPEPVVLPDARLDPRFADNPWVTGDAGVRFYATFQLRTPADVAIGSLCVFDPEPRALDAAQQARLRTLAAQVVDVLELELKARRLRADVAELEATQRRLTQTNARLASFASTVAHDLRNPLTTVELALGFAGDSLAAAPESPARARQMVERAQRGCRRMSQTVDRMLSGVDDLATDLETVSLDRVLDEVLEDLGRALVGVHLDVAAPLPWVQGDATGLRLVLQNLLVNAAKYAALDDPRVSVGATRHGGWWEVRVVDHGPGIPAADRERVLAHRERGAGVGTTVGSGIGLATCRQVVHQHGGSLAVEDTPGGGATFVLRLPALAT</sequence>
<keyword evidence="9" id="KW-0902">Two-component regulatory system</keyword>
<keyword evidence="15" id="KW-1185">Reference proteome</keyword>
<dbReference type="PRINTS" id="PR00344">
    <property type="entry name" value="BCTRLSENSOR"/>
</dbReference>
<evidence type="ECO:0000256" key="8">
    <source>
        <dbReference type="ARBA" id="ARBA00022840"/>
    </source>
</evidence>
<dbReference type="InterPro" id="IPR029016">
    <property type="entry name" value="GAF-like_dom_sf"/>
</dbReference>
<dbReference type="SUPFAM" id="SSF47384">
    <property type="entry name" value="Homodimeric domain of signal transducing histidine kinase"/>
    <property type="match status" value="1"/>
</dbReference>
<dbReference type="GO" id="GO:0005524">
    <property type="term" value="F:ATP binding"/>
    <property type="evidence" value="ECO:0007669"/>
    <property type="project" value="UniProtKB-KW"/>
</dbReference>
<organism evidence="14 15">
    <name type="scientific">Nocardioides perillae</name>
    <dbReference type="NCBI Taxonomy" id="1119534"/>
    <lineage>
        <taxon>Bacteria</taxon>
        <taxon>Bacillati</taxon>
        <taxon>Actinomycetota</taxon>
        <taxon>Actinomycetes</taxon>
        <taxon>Propionibacteriales</taxon>
        <taxon>Nocardioidaceae</taxon>
        <taxon>Nocardioides</taxon>
    </lineage>
</organism>
<dbReference type="EC" id="2.7.13.3" evidence="3"/>
<evidence type="ECO:0000256" key="7">
    <source>
        <dbReference type="ARBA" id="ARBA00022777"/>
    </source>
</evidence>
<keyword evidence="7 14" id="KW-0418">Kinase</keyword>
<feature type="region of interest" description="Disordered" evidence="12">
    <location>
        <begin position="1"/>
        <end position="31"/>
    </location>
</feature>
<dbReference type="InterPro" id="IPR036890">
    <property type="entry name" value="HATPase_C_sf"/>
</dbReference>
<dbReference type="InterPro" id="IPR003594">
    <property type="entry name" value="HATPase_dom"/>
</dbReference>
<dbReference type="AlphaFoldDB" id="A0A7Y9RR62"/>
<dbReference type="GO" id="GO:0007234">
    <property type="term" value="P:osmosensory signaling via phosphorelay pathway"/>
    <property type="evidence" value="ECO:0007669"/>
    <property type="project" value="TreeGrafter"/>
</dbReference>
<gene>
    <name evidence="14" type="ORF">BJ989_000203</name>
</gene>
<name>A0A7Y9RR62_9ACTN</name>
<evidence type="ECO:0000256" key="1">
    <source>
        <dbReference type="ARBA" id="ARBA00000085"/>
    </source>
</evidence>
<keyword evidence="8" id="KW-0067">ATP-binding</keyword>
<protein>
    <recommendedName>
        <fullName evidence="10">Sensor-like histidine kinase SenX3</fullName>
        <ecNumber evidence="3">2.7.13.3</ecNumber>
    </recommendedName>
</protein>
<evidence type="ECO:0000256" key="10">
    <source>
        <dbReference type="ARBA" id="ARBA00039401"/>
    </source>
</evidence>
<keyword evidence="5" id="KW-0808">Transferase</keyword>
<dbReference type="EMBL" id="JACCAC010000001">
    <property type="protein sequence ID" value="NYG53899.1"/>
    <property type="molecule type" value="Genomic_DNA"/>
</dbReference>
<proteinExistence type="predicted"/>
<dbReference type="GO" id="GO:0005886">
    <property type="term" value="C:plasma membrane"/>
    <property type="evidence" value="ECO:0007669"/>
    <property type="project" value="UniProtKB-SubCell"/>
</dbReference>
<dbReference type="PANTHER" id="PTHR42878">
    <property type="entry name" value="TWO-COMPONENT HISTIDINE KINASE"/>
    <property type="match status" value="1"/>
</dbReference>
<dbReference type="Pfam" id="PF02518">
    <property type="entry name" value="HATPase_c"/>
    <property type="match status" value="1"/>
</dbReference>
<evidence type="ECO:0000256" key="3">
    <source>
        <dbReference type="ARBA" id="ARBA00012438"/>
    </source>
</evidence>
<keyword evidence="6" id="KW-0547">Nucleotide-binding</keyword>
<evidence type="ECO:0000256" key="11">
    <source>
        <dbReference type="SAM" id="Coils"/>
    </source>
</evidence>
<keyword evidence="11" id="KW-0175">Coiled coil</keyword>
<accession>A0A7Y9RR62</accession>
<evidence type="ECO:0000313" key="14">
    <source>
        <dbReference type="EMBL" id="NYG53899.1"/>
    </source>
</evidence>
<feature type="domain" description="Histidine kinase" evidence="13">
    <location>
        <begin position="223"/>
        <end position="435"/>
    </location>
</feature>
<dbReference type="InterPro" id="IPR003661">
    <property type="entry name" value="HisK_dim/P_dom"/>
</dbReference>
<dbReference type="SMART" id="SM00388">
    <property type="entry name" value="HisKA"/>
    <property type="match status" value="1"/>
</dbReference>
<dbReference type="CDD" id="cd00082">
    <property type="entry name" value="HisKA"/>
    <property type="match status" value="1"/>
</dbReference>